<evidence type="ECO:0000259" key="3">
    <source>
        <dbReference type="Pfam" id="PF00483"/>
    </source>
</evidence>
<dbReference type="Pfam" id="PF00483">
    <property type="entry name" value="NTP_transferase"/>
    <property type="match status" value="1"/>
</dbReference>
<dbReference type="EC" id="2.7.7.99" evidence="4"/>
<feature type="domain" description="Nucleotidyl transferase" evidence="3">
    <location>
        <begin position="2"/>
        <end position="227"/>
    </location>
</feature>
<name>A0AAN1WKH0_9GAMM</name>
<reference evidence="4 5" key="1">
    <citation type="journal article" date="2022" name="IScience">
        <title>An ultrasensitive nanofiber-based assay for enzymatic hydrolysis and deep-sea microbial degradation of cellulose.</title>
        <authorList>
            <person name="Tsudome M."/>
            <person name="Tachioka M."/>
            <person name="Miyazaki M."/>
            <person name="Uchimura K."/>
            <person name="Tsuda M."/>
            <person name="Takaki Y."/>
            <person name="Deguchi S."/>
        </authorList>
    </citation>
    <scope>NUCLEOTIDE SEQUENCE [LARGE SCALE GENOMIC DNA]</scope>
    <source>
        <strain evidence="4 5">GE09</strain>
    </source>
</reference>
<dbReference type="GO" id="GO:0016779">
    <property type="term" value="F:nucleotidyltransferase activity"/>
    <property type="evidence" value="ECO:0007669"/>
    <property type="project" value="UniProtKB-KW"/>
</dbReference>
<dbReference type="PANTHER" id="PTHR43584:SF8">
    <property type="entry name" value="N-ACETYLMURAMATE ALPHA-1-PHOSPHATE URIDYLYLTRANSFERASE"/>
    <property type="match status" value="1"/>
</dbReference>
<keyword evidence="1 4" id="KW-0808">Transferase</keyword>
<dbReference type="AlphaFoldDB" id="A0AAN1WKH0"/>
<dbReference type="PANTHER" id="PTHR43584">
    <property type="entry name" value="NUCLEOTIDYL TRANSFERASE"/>
    <property type="match status" value="1"/>
</dbReference>
<dbReference type="InterPro" id="IPR029044">
    <property type="entry name" value="Nucleotide-diphossugar_trans"/>
</dbReference>
<keyword evidence="5" id="KW-1185">Reference proteome</keyword>
<organism evidence="4 5">
    <name type="scientific">Marinagarivorans cellulosilyticus</name>
    <dbReference type="NCBI Taxonomy" id="2721545"/>
    <lineage>
        <taxon>Bacteria</taxon>
        <taxon>Pseudomonadati</taxon>
        <taxon>Pseudomonadota</taxon>
        <taxon>Gammaproteobacteria</taxon>
        <taxon>Cellvibrionales</taxon>
        <taxon>Cellvibrionaceae</taxon>
        <taxon>Marinagarivorans</taxon>
    </lineage>
</organism>
<dbReference type="InterPro" id="IPR005835">
    <property type="entry name" value="NTP_transferase_dom"/>
</dbReference>
<evidence type="ECO:0000256" key="1">
    <source>
        <dbReference type="ARBA" id="ARBA00022679"/>
    </source>
</evidence>
<sequence length="231" mass="25495">MKAMILAAGKGERMLPLTRTCPKPLLQAGGKPLLEHWLQKLEAAGVRDIVINTAYLGEQIEAYVRARKGLATITISQESEPLETGGALHFALPILGQAPFLLVNGDVFCGVDLSRVIARAQVAAAGAYFVMVNNPEHNPEGDFVLGSEGCVYDKKMAAEQGGALTFSGISVINPEMIRRYPRCRQKFPLREIFSWGIKNRTIRGELYSGYWLDVGTPERLAELNQYMRETL</sequence>
<evidence type="ECO:0000256" key="2">
    <source>
        <dbReference type="ARBA" id="ARBA00022695"/>
    </source>
</evidence>
<dbReference type="Gene3D" id="3.90.550.10">
    <property type="entry name" value="Spore Coat Polysaccharide Biosynthesis Protein SpsA, Chain A"/>
    <property type="match status" value="1"/>
</dbReference>
<accession>A0AAN1WKH0</accession>
<evidence type="ECO:0000313" key="4">
    <source>
        <dbReference type="EMBL" id="BCD99265.1"/>
    </source>
</evidence>
<dbReference type="InterPro" id="IPR050065">
    <property type="entry name" value="GlmU-like"/>
</dbReference>
<evidence type="ECO:0000313" key="5">
    <source>
        <dbReference type="Proteomes" id="UP001320119"/>
    </source>
</evidence>
<keyword evidence="2 4" id="KW-0548">Nucleotidyltransferase</keyword>
<gene>
    <name evidence="4" type="ORF">MARGE09_P3466</name>
</gene>
<dbReference type="EMBL" id="AP023086">
    <property type="protein sequence ID" value="BCD99265.1"/>
    <property type="molecule type" value="Genomic_DNA"/>
</dbReference>
<dbReference type="KEGG" id="marq:MARGE09_P3466"/>
<proteinExistence type="predicted"/>
<dbReference type="Proteomes" id="UP001320119">
    <property type="component" value="Chromosome"/>
</dbReference>
<protein>
    <submittedName>
        <fullName evidence="4">N-acetyl-alpha-D-muramate 1-phosphate uridylyltransferase</fullName>
        <ecNumber evidence="4">2.7.7.99</ecNumber>
    </submittedName>
</protein>
<dbReference type="CDD" id="cd06422">
    <property type="entry name" value="NTP_transferase_like_1"/>
    <property type="match status" value="1"/>
</dbReference>
<dbReference type="SUPFAM" id="SSF53448">
    <property type="entry name" value="Nucleotide-diphospho-sugar transferases"/>
    <property type="match status" value="1"/>
</dbReference>